<dbReference type="AlphaFoldDB" id="A0A2P5CBC9"/>
<dbReference type="EMBL" id="JXTB01000150">
    <property type="protein sequence ID" value="PON58337.1"/>
    <property type="molecule type" value="Genomic_DNA"/>
</dbReference>
<organism evidence="2 3">
    <name type="scientific">Parasponia andersonii</name>
    <name type="common">Sponia andersonii</name>
    <dbReference type="NCBI Taxonomy" id="3476"/>
    <lineage>
        <taxon>Eukaryota</taxon>
        <taxon>Viridiplantae</taxon>
        <taxon>Streptophyta</taxon>
        <taxon>Embryophyta</taxon>
        <taxon>Tracheophyta</taxon>
        <taxon>Spermatophyta</taxon>
        <taxon>Magnoliopsida</taxon>
        <taxon>eudicotyledons</taxon>
        <taxon>Gunneridae</taxon>
        <taxon>Pentapetalae</taxon>
        <taxon>rosids</taxon>
        <taxon>fabids</taxon>
        <taxon>Rosales</taxon>
        <taxon>Cannabaceae</taxon>
        <taxon>Parasponia</taxon>
    </lineage>
</organism>
<feature type="region of interest" description="Disordered" evidence="1">
    <location>
        <begin position="48"/>
        <end position="94"/>
    </location>
</feature>
<feature type="non-terminal residue" evidence="2">
    <location>
        <position position="1"/>
    </location>
</feature>
<evidence type="ECO:0000313" key="2">
    <source>
        <dbReference type="EMBL" id="PON58337.1"/>
    </source>
</evidence>
<feature type="compositionally biased region" description="Polar residues" evidence="1">
    <location>
        <begin position="7"/>
        <end position="24"/>
    </location>
</feature>
<name>A0A2P5CBC9_PARAD</name>
<accession>A0A2P5CBC9</accession>
<feature type="region of interest" description="Disordered" evidence="1">
    <location>
        <begin position="1"/>
        <end position="24"/>
    </location>
</feature>
<feature type="compositionally biased region" description="Polar residues" evidence="1">
    <location>
        <begin position="51"/>
        <end position="83"/>
    </location>
</feature>
<reference evidence="3" key="1">
    <citation type="submission" date="2016-06" db="EMBL/GenBank/DDBJ databases">
        <title>Parallel loss of symbiosis genes in relatives of nitrogen-fixing non-legume Parasponia.</title>
        <authorList>
            <person name="Van Velzen R."/>
            <person name="Holmer R."/>
            <person name="Bu F."/>
            <person name="Rutten L."/>
            <person name="Van Zeijl A."/>
            <person name="Liu W."/>
            <person name="Santuari L."/>
            <person name="Cao Q."/>
            <person name="Sharma T."/>
            <person name="Shen D."/>
            <person name="Roswanjaya Y."/>
            <person name="Wardhani T."/>
            <person name="Kalhor M.S."/>
            <person name="Jansen J."/>
            <person name="Van den Hoogen J."/>
            <person name="Gungor B."/>
            <person name="Hartog M."/>
            <person name="Hontelez J."/>
            <person name="Verver J."/>
            <person name="Yang W.-C."/>
            <person name="Schijlen E."/>
            <person name="Repin R."/>
            <person name="Schilthuizen M."/>
            <person name="Schranz E."/>
            <person name="Heidstra R."/>
            <person name="Miyata K."/>
            <person name="Fedorova E."/>
            <person name="Kohlen W."/>
            <person name="Bisseling T."/>
            <person name="Smit S."/>
            <person name="Geurts R."/>
        </authorList>
    </citation>
    <scope>NUCLEOTIDE SEQUENCE [LARGE SCALE GENOMIC DNA]</scope>
    <source>
        <strain evidence="3">cv. WU1-14</strain>
    </source>
</reference>
<evidence type="ECO:0000256" key="1">
    <source>
        <dbReference type="SAM" id="MobiDB-lite"/>
    </source>
</evidence>
<keyword evidence="3" id="KW-1185">Reference proteome</keyword>
<proteinExistence type="predicted"/>
<gene>
    <name evidence="2" type="ORF">PanWU01x14_167290</name>
</gene>
<sequence>NWLGIPSTISPFVNPNSPHESTSQSNINVDILTYSSSSSIPQITIIPEPLPSTNNDTFPQTPSSTFNTNQYNGFNHSNSQSTPPRRDVSIASPD</sequence>
<comment type="caution">
    <text evidence="2">The sequence shown here is derived from an EMBL/GenBank/DDBJ whole genome shotgun (WGS) entry which is preliminary data.</text>
</comment>
<protein>
    <submittedName>
        <fullName evidence="2">Uncharacterized protein</fullName>
    </submittedName>
</protein>
<evidence type="ECO:0000313" key="3">
    <source>
        <dbReference type="Proteomes" id="UP000237105"/>
    </source>
</evidence>
<dbReference type="Proteomes" id="UP000237105">
    <property type="component" value="Unassembled WGS sequence"/>
</dbReference>